<accession>A0A6G3TKY0</accession>
<proteinExistence type="predicted"/>
<dbReference type="RefSeq" id="WP_164278373.1">
    <property type="nucleotide sequence ID" value="NZ_JAAGMQ010000883.1"/>
</dbReference>
<dbReference type="Pfam" id="PF22036">
    <property type="entry name" value="MoaF_like"/>
    <property type="match status" value="1"/>
</dbReference>
<gene>
    <name evidence="2" type="ORF">G3I66_29990</name>
</gene>
<dbReference type="EMBL" id="JAAGMQ010000883">
    <property type="protein sequence ID" value="NEC37377.1"/>
    <property type="molecule type" value="Genomic_DNA"/>
</dbReference>
<dbReference type="Proteomes" id="UP000475666">
    <property type="component" value="Unassembled WGS sequence"/>
</dbReference>
<dbReference type="AlphaFoldDB" id="A0A6G3TKY0"/>
<reference evidence="2 3" key="1">
    <citation type="submission" date="2020-01" db="EMBL/GenBank/DDBJ databases">
        <title>Insect and environment-associated Actinomycetes.</title>
        <authorList>
            <person name="Currrie C."/>
            <person name="Chevrette M."/>
            <person name="Carlson C."/>
            <person name="Stubbendieck R."/>
            <person name="Wendt-Pienkowski E."/>
        </authorList>
    </citation>
    <scope>NUCLEOTIDE SEQUENCE [LARGE SCALE GENOMIC DNA]</scope>
    <source>
        <strain evidence="2 3">SID7739</strain>
    </source>
</reference>
<evidence type="ECO:0000313" key="2">
    <source>
        <dbReference type="EMBL" id="NEC37377.1"/>
    </source>
</evidence>
<feature type="domain" description="MoaF-like" evidence="1">
    <location>
        <begin position="7"/>
        <end position="93"/>
    </location>
</feature>
<evidence type="ECO:0000313" key="3">
    <source>
        <dbReference type="Proteomes" id="UP000475666"/>
    </source>
</evidence>
<comment type="caution">
    <text evidence="2">The sequence shown here is derived from an EMBL/GenBank/DDBJ whole genome shotgun (WGS) entry which is preliminary data.</text>
</comment>
<evidence type="ECO:0000259" key="1">
    <source>
        <dbReference type="Pfam" id="PF22036"/>
    </source>
</evidence>
<name>A0A6G3TKY0_9ACTN</name>
<protein>
    <recommendedName>
        <fullName evidence="1">MoaF-like domain-containing protein</fullName>
    </recommendedName>
</protein>
<sequence>MAYRQNGRRYLAFLGTLAFEMCCVDDRTMTIRFVGDGGLLPNGHAATVAVRVAKMRPGVFLTAWRCAPDVRVVHLEDFERGRLHLHVTRPGSPPDTYLGTLTELNGCSVGAVAHLASPGG</sequence>
<organism evidence="2 3">
    <name type="scientific">Streptomyces rubrogriseus</name>
    <dbReference type="NCBI Taxonomy" id="194673"/>
    <lineage>
        <taxon>Bacteria</taxon>
        <taxon>Bacillati</taxon>
        <taxon>Actinomycetota</taxon>
        <taxon>Actinomycetes</taxon>
        <taxon>Kitasatosporales</taxon>
        <taxon>Streptomycetaceae</taxon>
        <taxon>Streptomyces</taxon>
        <taxon>Streptomyces violaceoruber group</taxon>
    </lineage>
</organism>
<dbReference type="InterPro" id="IPR053892">
    <property type="entry name" value="MoaF-like"/>
</dbReference>